<evidence type="ECO:0000256" key="1">
    <source>
        <dbReference type="ARBA" id="ARBA00005952"/>
    </source>
</evidence>
<reference evidence="7" key="2">
    <citation type="journal article" date="2012" name="Environ. Microbiol.">
        <title>Genomic content of uncultured Bacteroidetes from contrasting oceanic provinces in the North Atlantic Ocean.</title>
        <authorList>
            <person name="Gomez-Pereira P.R."/>
            <person name="Schuler M."/>
            <person name="Fuchs B.M."/>
            <person name="Bennke C."/>
            <person name="Teeling H."/>
            <person name="Waldmann J."/>
            <person name="Richter M."/>
            <person name="Barbe V."/>
            <person name="Bataille E."/>
            <person name="Glockner F.O."/>
            <person name="Amann R."/>
        </authorList>
    </citation>
    <scope>NUCLEOTIDE SEQUENCE</scope>
</reference>
<keyword evidence="4" id="KW-0805">Transcription regulation</keyword>
<dbReference type="AlphaFoldDB" id="F4MMK3"/>
<comment type="similarity">
    <text evidence="1">Belongs to the NusB family.</text>
</comment>
<dbReference type="PANTHER" id="PTHR11078">
    <property type="entry name" value="N UTILIZATION SUBSTANCE PROTEIN B-RELATED"/>
    <property type="match status" value="1"/>
</dbReference>
<evidence type="ECO:0000256" key="3">
    <source>
        <dbReference type="ARBA" id="ARBA00022884"/>
    </source>
</evidence>
<evidence type="ECO:0000313" key="7">
    <source>
        <dbReference type="EMBL" id="CBL87366.1"/>
    </source>
</evidence>
<keyword evidence="5" id="KW-0804">Transcription</keyword>
<organism evidence="7">
    <name type="scientific">uncultured Flavobacteriia bacterium</name>
    <dbReference type="NCBI Taxonomy" id="212695"/>
    <lineage>
        <taxon>Bacteria</taxon>
        <taxon>Pseudomonadati</taxon>
        <taxon>Bacteroidota</taxon>
        <taxon>Flavobacteriia</taxon>
        <taxon>environmental samples</taxon>
    </lineage>
</organism>
<sequence length="307" mass="36584">MITRRHIRVKVMQLLYTKKFNAENVKKTDEDWLYESYNNFYNLYLFLLSLFIKIKLKTENYLKTNEKKYLPSNNNIYKKFSKNRIFDKIENHIRLLNFNYSNIQLDWNNYTDYLSVIWNDIFKDKICINYANQSENNLLNDKKFILKIYKKNIVCNLKLQELIEDISITGIDDFPLVNSIITNNINKLFKNDSKSNKFFKKDDDVSFMISLFKQTINNEEFIENQLSGKTPNWDKERIAGLDYVILKMAISELLYFPTIPVKATINEYLEIAKEYATPKSAIFINGVLDNSLKDFSSKKMIHKMKMD</sequence>
<proteinExistence type="inferred from homology"/>
<dbReference type="InterPro" id="IPR006027">
    <property type="entry name" value="NusB_RsmB_TIM44"/>
</dbReference>
<feature type="domain" description="NusB/RsmB/TIM44" evidence="6">
    <location>
        <begin position="190"/>
        <end position="292"/>
    </location>
</feature>
<gene>
    <name evidence="7" type="ORF">S18_1082_0016</name>
</gene>
<accession>F4MMK3</accession>
<evidence type="ECO:0000259" key="6">
    <source>
        <dbReference type="Pfam" id="PF01029"/>
    </source>
</evidence>
<evidence type="ECO:0000256" key="2">
    <source>
        <dbReference type="ARBA" id="ARBA00022814"/>
    </source>
</evidence>
<dbReference type="Gene3D" id="1.10.940.10">
    <property type="entry name" value="NusB-like"/>
    <property type="match status" value="1"/>
</dbReference>
<protein>
    <submittedName>
        <fullName evidence="7">Thioredoxin family protein</fullName>
    </submittedName>
</protein>
<keyword evidence="3" id="KW-0694">RNA-binding</keyword>
<dbReference type="InterPro" id="IPR011605">
    <property type="entry name" value="NusB_fam"/>
</dbReference>
<evidence type="ECO:0000256" key="4">
    <source>
        <dbReference type="ARBA" id="ARBA00023015"/>
    </source>
</evidence>
<dbReference type="GO" id="GO:0003723">
    <property type="term" value="F:RNA binding"/>
    <property type="evidence" value="ECO:0007669"/>
    <property type="project" value="UniProtKB-KW"/>
</dbReference>
<name>F4MMK3_9BACT</name>
<dbReference type="GO" id="GO:0006353">
    <property type="term" value="P:DNA-templated transcription termination"/>
    <property type="evidence" value="ECO:0007669"/>
    <property type="project" value="InterPro"/>
</dbReference>
<dbReference type="GO" id="GO:0031564">
    <property type="term" value="P:transcription antitermination"/>
    <property type="evidence" value="ECO:0007669"/>
    <property type="project" value="UniProtKB-KW"/>
</dbReference>
<dbReference type="GO" id="GO:0005829">
    <property type="term" value="C:cytosol"/>
    <property type="evidence" value="ECO:0007669"/>
    <property type="project" value="TreeGrafter"/>
</dbReference>
<keyword evidence="2" id="KW-0889">Transcription antitermination</keyword>
<dbReference type="SUPFAM" id="SSF48013">
    <property type="entry name" value="NusB-like"/>
    <property type="match status" value="1"/>
</dbReference>
<reference evidence="7" key="1">
    <citation type="submission" date="2010-05" db="EMBL/GenBank/DDBJ databases">
        <authorList>
            <person name="Genoscope - CEA"/>
        </authorList>
    </citation>
    <scope>NUCLEOTIDE SEQUENCE</scope>
</reference>
<dbReference type="InterPro" id="IPR035926">
    <property type="entry name" value="NusB-like_sf"/>
</dbReference>
<dbReference type="PANTHER" id="PTHR11078:SF3">
    <property type="entry name" value="ANTITERMINATION NUSB DOMAIN-CONTAINING PROTEIN"/>
    <property type="match status" value="1"/>
</dbReference>
<dbReference type="Pfam" id="PF01029">
    <property type="entry name" value="NusB"/>
    <property type="match status" value="1"/>
</dbReference>
<dbReference type="EMBL" id="FQ032819">
    <property type="protein sequence ID" value="CBL87366.1"/>
    <property type="molecule type" value="Genomic_DNA"/>
</dbReference>
<evidence type="ECO:0000256" key="5">
    <source>
        <dbReference type="ARBA" id="ARBA00023163"/>
    </source>
</evidence>